<dbReference type="RefSeq" id="WP_230508822.1">
    <property type="nucleotide sequence ID" value="NZ_JAJITD010000003.1"/>
</dbReference>
<comment type="catalytic activity">
    <reaction evidence="9">
        <text>3',3'-c-di-GMP + H2O = 5'-phosphoguanylyl(3'-&gt;5')guanosine + H(+)</text>
        <dbReference type="Rhea" id="RHEA:24902"/>
        <dbReference type="ChEBI" id="CHEBI:15377"/>
        <dbReference type="ChEBI" id="CHEBI:15378"/>
        <dbReference type="ChEBI" id="CHEBI:58754"/>
        <dbReference type="ChEBI" id="CHEBI:58805"/>
        <dbReference type="EC" id="3.1.4.52"/>
    </reaction>
</comment>
<keyword evidence="8" id="KW-0472">Membrane</keyword>
<dbReference type="SMART" id="SM00052">
    <property type="entry name" value="EAL"/>
    <property type="match status" value="1"/>
</dbReference>
<feature type="domain" description="EAL" evidence="10">
    <location>
        <begin position="268"/>
        <end position="519"/>
    </location>
</feature>
<keyword evidence="7" id="KW-1133">Transmembrane helix</keyword>
<evidence type="ECO:0000256" key="1">
    <source>
        <dbReference type="ARBA" id="ARBA00004651"/>
    </source>
</evidence>
<dbReference type="PROSITE" id="PS50883">
    <property type="entry name" value="EAL"/>
    <property type="match status" value="1"/>
</dbReference>
<reference evidence="11 12" key="1">
    <citation type="submission" date="2021-11" db="EMBL/GenBank/DDBJ databases">
        <authorList>
            <person name="Oh E.-T."/>
            <person name="Kim S.-B."/>
        </authorList>
    </citation>
    <scope>NUCLEOTIDE SEQUENCE [LARGE SCALE GENOMIC DNA]</scope>
    <source>
        <strain evidence="11 12">MMS20-SJTR3</strain>
    </source>
</reference>
<proteinExistence type="predicted"/>
<dbReference type="SUPFAM" id="SSF141868">
    <property type="entry name" value="EAL domain-like"/>
    <property type="match status" value="1"/>
</dbReference>
<protein>
    <recommendedName>
        <fullName evidence="2">cyclic-guanylate-specific phosphodiesterase</fullName>
        <ecNumber evidence="2">3.1.4.52</ecNumber>
    </recommendedName>
</protein>
<keyword evidence="6" id="KW-0378">Hydrolase</keyword>
<evidence type="ECO:0000256" key="5">
    <source>
        <dbReference type="ARBA" id="ARBA00022692"/>
    </source>
</evidence>
<comment type="subcellular location">
    <subcellularLocation>
        <location evidence="1">Cell membrane</location>
        <topology evidence="1">Multi-pass membrane protein</topology>
    </subcellularLocation>
</comment>
<evidence type="ECO:0000256" key="9">
    <source>
        <dbReference type="ARBA" id="ARBA00034290"/>
    </source>
</evidence>
<dbReference type="EMBL" id="JAJITD010000003">
    <property type="protein sequence ID" value="MCC8392626.1"/>
    <property type="molecule type" value="Genomic_DNA"/>
</dbReference>
<dbReference type="InterPro" id="IPR035919">
    <property type="entry name" value="EAL_sf"/>
</dbReference>
<evidence type="ECO:0000256" key="8">
    <source>
        <dbReference type="ARBA" id="ARBA00023136"/>
    </source>
</evidence>
<evidence type="ECO:0000256" key="4">
    <source>
        <dbReference type="ARBA" id="ARBA00022636"/>
    </source>
</evidence>
<evidence type="ECO:0000256" key="7">
    <source>
        <dbReference type="ARBA" id="ARBA00022989"/>
    </source>
</evidence>
<evidence type="ECO:0000313" key="11">
    <source>
        <dbReference type="EMBL" id="MCC8392626.1"/>
    </source>
</evidence>
<comment type="caution">
    <text evidence="11">The sequence shown here is derived from an EMBL/GenBank/DDBJ whole genome shotgun (WGS) entry which is preliminary data.</text>
</comment>
<evidence type="ECO:0000256" key="6">
    <source>
        <dbReference type="ARBA" id="ARBA00022801"/>
    </source>
</evidence>
<evidence type="ECO:0000259" key="10">
    <source>
        <dbReference type="PROSITE" id="PS50883"/>
    </source>
</evidence>
<dbReference type="PANTHER" id="PTHR33121:SF79">
    <property type="entry name" value="CYCLIC DI-GMP PHOSPHODIESTERASE PDED-RELATED"/>
    <property type="match status" value="1"/>
</dbReference>
<dbReference type="Pfam" id="PF12792">
    <property type="entry name" value="CSS-motif"/>
    <property type="match status" value="1"/>
</dbReference>
<organism evidence="11 12">
    <name type="scientific">Paraburkholderia sejongensis</name>
    <dbReference type="NCBI Taxonomy" id="2886946"/>
    <lineage>
        <taxon>Bacteria</taxon>
        <taxon>Pseudomonadati</taxon>
        <taxon>Pseudomonadota</taxon>
        <taxon>Betaproteobacteria</taxon>
        <taxon>Burkholderiales</taxon>
        <taxon>Burkholderiaceae</taxon>
        <taxon>Paraburkholderia</taxon>
    </lineage>
</organism>
<name>A0ABS8JRU1_9BURK</name>
<evidence type="ECO:0000256" key="3">
    <source>
        <dbReference type="ARBA" id="ARBA00022475"/>
    </source>
</evidence>
<accession>A0ABS8JRU1</accession>
<dbReference type="CDD" id="cd01948">
    <property type="entry name" value="EAL"/>
    <property type="match status" value="1"/>
</dbReference>
<keyword evidence="4" id="KW-0973">c-di-GMP</keyword>
<dbReference type="Proteomes" id="UP001431019">
    <property type="component" value="Unassembled WGS sequence"/>
</dbReference>
<dbReference type="InterPro" id="IPR024744">
    <property type="entry name" value="CSS-motif_dom"/>
</dbReference>
<gene>
    <name evidence="11" type="ORF">LJ656_08500</name>
</gene>
<keyword evidence="3" id="KW-1003">Cell membrane</keyword>
<dbReference type="EC" id="3.1.4.52" evidence="2"/>
<dbReference type="InterPro" id="IPR050706">
    <property type="entry name" value="Cyclic-di-GMP_PDE-like"/>
</dbReference>
<dbReference type="Gene3D" id="3.20.20.450">
    <property type="entry name" value="EAL domain"/>
    <property type="match status" value="1"/>
</dbReference>
<dbReference type="PROSITE" id="PS51257">
    <property type="entry name" value="PROKAR_LIPOPROTEIN"/>
    <property type="match status" value="1"/>
</dbReference>
<dbReference type="InterPro" id="IPR001633">
    <property type="entry name" value="EAL_dom"/>
</dbReference>
<keyword evidence="5" id="KW-0812">Transmembrane</keyword>
<keyword evidence="12" id="KW-1185">Reference proteome</keyword>
<evidence type="ECO:0000313" key="12">
    <source>
        <dbReference type="Proteomes" id="UP001431019"/>
    </source>
</evidence>
<dbReference type="Pfam" id="PF00563">
    <property type="entry name" value="EAL"/>
    <property type="match status" value="1"/>
</dbReference>
<sequence>MIKRITLITASIALGCVATIGPVLTSLYVAHRDVERRDRVELHDLAEKATIRAEMVAYQVLAALADLNREPGMPCSPENLEQTARVIYNYRFVQDAGAYANGYYLCSPLLTGAEQGELGLPPPDYRGTDGYLLWFQRQSPLSDARKDILIGHDGHYVSIDPASFVDLIDPARRPIAVIHIPSGTLLAVSTGTDPDEMLRVWKNGDNAQSANWNYAVTRSPTQPLAVVVKSPRSSAAGDWPKLLAGWLTIGVAAGGVLGWLAYRRVSRQLSFVARLEWAIARRRIEVVYQPIMRLADGQCVGVEALVRWTQNGRVISPEVFVRVAEQNRLIEPLTDLVLEQTLAQLGPLLRANPSFYVSINVSCDDLGSRRFLDRLTASLAGTGIAPAQLRVEATERSFLNADTTRDVIAAFRAAGHPVYIDDFGTGYSSLSYLQSFRVDVLKIDKSFVDTIVQDAASSVVAPHIIAMAHELGVELVAEGVESAAQAAWLRDRGVQYAQGWYYAKAMSAAELTNWLASHRRACELDSAPVA</sequence>
<dbReference type="PANTHER" id="PTHR33121">
    <property type="entry name" value="CYCLIC DI-GMP PHOSPHODIESTERASE PDEF"/>
    <property type="match status" value="1"/>
</dbReference>
<evidence type="ECO:0000256" key="2">
    <source>
        <dbReference type="ARBA" id="ARBA00012282"/>
    </source>
</evidence>